<proteinExistence type="predicted"/>
<feature type="transmembrane region" description="Helical" evidence="1">
    <location>
        <begin position="101"/>
        <end position="123"/>
    </location>
</feature>
<dbReference type="AlphaFoldDB" id="A0A7X0IT87"/>
<dbReference type="EMBL" id="JACHBG010000008">
    <property type="protein sequence ID" value="MBB6486590.1"/>
    <property type="molecule type" value="Genomic_DNA"/>
</dbReference>
<name>A0A7X0IT87_9HYPH</name>
<keyword evidence="1" id="KW-0812">Transmembrane</keyword>
<gene>
    <name evidence="2" type="ORF">GGD46_003885</name>
</gene>
<comment type="caution">
    <text evidence="2">The sequence shown here is derived from an EMBL/GenBank/DDBJ whole genome shotgun (WGS) entry which is preliminary data.</text>
</comment>
<evidence type="ECO:0000313" key="2">
    <source>
        <dbReference type="EMBL" id="MBB6486590.1"/>
    </source>
</evidence>
<protein>
    <submittedName>
        <fullName evidence="2">Uncharacterized protein</fullName>
    </submittedName>
</protein>
<feature type="transmembrane region" description="Helical" evidence="1">
    <location>
        <begin position="12"/>
        <end position="35"/>
    </location>
</feature>
<reference evidence="2 3" key="1">
    <citation type="submission" date="2020-08" db="EMBL/GenBank/DDBJ databases">
        <title>Genomic Encyclopedia of Type Strains, Phase IV (KMG-V): Genome sequencing to study the core and pangenomes of soil and plant-associated prokaryotes.</title>
        <authorList>
            <person name="Whitman W."/>
        </authorList>
    </citation>
    <scope>NUCLEOTIDE SEQUENCE [LARGE SCALE GENOMIC DNA]</scope>
    <source>
        <strain evidence="2 3">SEMIA 4060</strain>
    </source>
</reference>
<feature type="transmembrane region" description="Helical" evidence="1">
    <location>
        <begin position="55"/>
        <end position="76"/>
    </location>
</feature>
<sequence>MKLPNDPTGKLGAAYMMLVYLFAYLPVIGVVRIATGLNIDDRQVECAASAWARTVVILSIAVVAVLIHMAIGFFYFQSNGEGPFGPLPKPRSRKKPKRKRLLPYISNGALFGTMMLPAMFLILPRHC</sequence>
<evidence type="ECO:0000313" key="3">
    <source>
        <dbReference type="Proteomes" id="UP000565576"/>
    </source>
</evidence>
<organism evidence="2 3">
    <name type="scientific">Rhizobium lusitanum</name>
    <dbReference type="NCBI Taxonomy" id="293958"/>
    <lineage>
        <taxon>Bacteria</taxon>
        <taxon>Pseudomonadati</taxon>
        <taxon>Pseudomonadota</taxon>
        <taxon>Alphaproteobacteria</taxon>
        <taxon>Hyphomicrobiales</taxon>
        <taxon>Rhizobiaceae</taxon>
        <taxon>Rhizobium/Agrobacterium group</taxon>
        <taxon>Rhizobium</taxon>
    </lineage>
</organism>
<keyword evidence="1" id="KW-1133">Transmembrane helix</keyword>
<evidence type="ECO:0000256" key="1">
    <source>
        <dbReference type="SAM" id="Phobius"/>
    </source>
</evidence>
<accession>A0A7X0IT87</accession>
<dbReference type="Proteomes" id="UP000565576">
    <property type="component" value="Unassembled WGS sequence"/>
</dbReference>
<keyword evidence="1" id="KW-0472">Membrane</keyword>
<dbReference type="RefSeq" id="WP_184706689.1">
    <property type="nucleotide sequence ID" value="NZ_JACHBG010000008.1"/>
</dbReference>